<keyword evidence="1" id="KW-1133">Transmembrane helix</keyword>
<accession>A0A0H3N0A9</accession>
<dbReference type="EMBL" id="FM211192">
    <property type="protein sequence ID" value="CAR72046.1"/>
    <property type="molecule type" value="Genomic_DNA"/>
</dbReference>
<dbReference type="HOGENOM" id="CLU_2058791_0_0_11"/>
<dbReference type="AlphaFoldDB" id="A0A0H3N0A9"/>
<gene>
    <name evidence="2" type="ordered locus">MLBr01949</name>
</gene>
<feature type="transmembrane region" description="Helical" evidence="1">
    <location>
        <begin position="71"/>
        <end position="99"/>
    </location>
</feature>
<protein>
    <submittedName>
        <fullName evidence="2">Uncharacterized protein</fullName>
    </submittedName>
</protein>
<keyword evidence="1" id="KW-0472">Membrane</keyword>
<dbReference type="Proteomes" id="UP000006900">
    <property type="component" value="Chromosome"/>
</dbReference>
<name>A0A0H3N0A9_MYCLB</name>
<evidence type="ECO:0000256" key="1">
    <source>
        <dbReference type="SAM" id="Phobius"/>
    </source>
</evidence>
<proteinExistence type="predicted"/>
<sequence>MFWVGVRGCGGILLPDPAGGAKASERRLAGCRFSAPSTAPRPTFAVIDSSAILIPLRGHTYLDFVQKNANAIAALLVLVVIGVAGRGALILVSTLGWFVAGEEPTLDQRDTVMKIPGRQ</sequence>
<evidence type="ECO:0000313" key="3">
    <source>
        <dbReference type="Proteomes" id="UP000006900"/>
    </source>
</evidence>
<organism evidence="2 3">
    <name type="scientific">Mycobacterium leprae (strain Br4923)</name>
    <dbReference type="NCBI Taxonomy" id="561304"/>
    <lineage>
        <taxon>Bacteria</taxon>
        <taxon>Bacillati</taxon>
        <taxon>Actinomycetota</taxon>
        <taxon>Actinomycetes</taxon>
        <taxon>Mycobacteriales</taxon>
        <taxon>Mycobacteriaceae</taxon>
        <taxon>Mycobacterium</taxon>
    </lineage>
</organism>
<keyword evidence="1" id="KW-0812">Transmembrane</keyword>
<evidence type="ECO:0000313" key="2">
    <source>
        <dbReference type="EMBL" id="CAR72046.1"/>
    </source>
</evidence>
<dbReference type="KEGG" id="mlb:MLBr01949"/>
<reference evidence="2 3" key="1">
    <citation type="journal article" date="2009" name="Nat. Genet.">
        <title>Comparative genomic and phylogeographic analysis of Mycobacterium leprae.</title>
        <authorList>
            <person name="Monot M."/>
            <person name="Honore N."/>
            <person name="Garnier T."/>
            <person name="Zidane N."/>
            <person name="Sherafi D."/>
            <person name="Paniz-Mondolfi A."/>
            <person name="Matsuoka M."/>
            <person name="Taylor G.M."/>
            <person name="Donoghue H.D."/>
            <person name="Bouwman A."/>
            <person name="Mays S."/>
            <person name="Watson C."/>
            <person name="Lockwood D."/>
            <person name="Khamispour A."/>
            <person name="Dowlati Y."/>
            <person name="Jianping S."/>
            <person name="Rea T.H."/>
            <person name="Vera-Cabrera L."/>
            <person name="Stefani M.M."/>
            <person name="Banu S."/>
            <person name="Macdonald M."/>
            <person name="Sapkota B.R."/>
            <person name="Spencer J.S."/>
            <person name="Thomas J."/>
            <person name="Harshman K."/>
            <person name="Singh P."/>
            <person name="Busso P."/>
            <person name="Gattiker A."/>
            <person name="Rougemont J."/>
            <person name="Brennan P.J."/>
            <person name="Cole S.T."/>
        </authorList>
    </citation>
    <scope>NUCLEOTIDE SEQUENCE [LARGE SCALE GENOMIC DNA]</scope>
    <source>
        <strain evidence="3">Br4923</strain>
    </source>
</reference>